<feature type="domain" description="Antitoxin SocA-like Panacea" evidence="1">
    <location>
        <begin position="23"/>
        <end position="116"/>
    </location>
</feature>
<evidence type="ECO:0000313" key="3">
    <source>
        <dbReference type="Proteomes" id="UP000245590"/>
    </source>
</evidence>
<accession>A0A2U2RH81</accession>
<gene>
    <name evidence="2" type="ORF">DEO23_14205</name>
</gene>
<proteinExistence type="predicted"/>
<comment type="caution">
    <text evidence="2">The sequence shown here is derived from an EMBL/GenBank/DDBJ whole genome shotgun (WGS) entry which is preliminary data.</text>
</comment>
<evidence type="ECO:0000259" key="1">
    <source>
        <dbReference type="Pfam" id="PF13274"/>
    </source>
</evidence>
<dbReference type="Pfam" id="PF13274">
    <property type="entry name" value="SocA_Panacea"/>
    <property type="match status" value="1"/>
</dbReference>
<organism evidence="2 3">
    <name type="scientific">Brachybacterium endophyticum</name>
    <dbReference type="NCBI Taxonomy" id="2182385"/>
    <lineage>
        <taxon>Bacteria</taxon>
        <taxon>Bacillati</taxon>
        <taxon>Actinomycetota</taxon>
        <taxon>Actinomycetes</taxon>
        <taxon>Micrococcales</taxon>
        <taxon>Dermabacteraceae</taxon>
        <taxon>Brachybacterium</taxon>
    </lineage>
</organism>
<dbReference type="OrthoDB" id="9799173at2"/>
<reference evidence="2 3" key="1">
    <citation type="submission" date="2018-05" db="EMBL/GenBank/DDBJ databases">
        <title>Brachybacterium sp. M1HQ-2T, whole genome shotgun sequence.</title>
        <authorList>
            <person name="Tuo L."/>
        </authorList>
    </citation>
    <scope>NUCLEOTIDE SEQUENCE [LARGE SCALE GENOMIC DNA]</scope>
    <source>
        <strain evidence="2 3">M1HQ-2</strain>
    </source>
</reference>
<dbReference type="Proteomes" id="UP000245590">
    <property type="component" value="Unassembled WGS sequence"/>
</dbReference>
<dbReference type="AlphaFoldDB" id="A0A2U2RH81"/>
<name>A0A2U2RH81_9MICO</name>
<dbReference type="EMBL" id="QFKX01000006">
    <property type="protein sequence ID" value="PWH05229.1"/>
    <property type="molecule type" value="Genomic_DNA"/>
</dbReference>
<sequence>MTSASDVAKYLLQSHGPMSTMKLQKLVFYAQAYKLAWLGRPIFTEHVRAWTHGPVVYELWQQHAGETVAEADDIEADGRVALDANDLEVIEAVWDGLGSLSGWELRNRTHDEDPWKDAFDPQEPRHNRIISHESMSSFYSVKP</sequence>
<dbReference type="InterPro" id="IPR025272">
    <property type="entry name" value="SocA_Panacea"/>
</dbReference>
<evidence type="ECO:0000313" key="2">
    <source>
        <dbReference type="EMBL" id="PWH05229.1"/>
    </source>
</evidence>
<keyword evidence="3" id="KW-1185">Reference proteome</keyword>
<protein>
    <recommendedName>
        <fullName evidence="1">Antitoxin SocA-like Panacea domain-containing protein</fullName>
    </recommendedName>
</protein>